<dbReference type="EMBL" id="JAUEDM010000003">
    <property type="protein sequence ID" value="KAK3321685.1"/>
    <property type="molecule type" value="Genomic_DNA"/>
</dbReference>
<proteinExistence type="predicted"/>
<comment type="caution">
    <text evidence="2">The sequence shown here is derived from an EMBL/GenBank/DDBJ whole genome shotgun (WGS) entry which is preliminary data.</text>
</comment>
<feature type="chain" id="PRO_5042268807" evidence="1">
    <location>
        <begin position="23"/>
        <end position="196"/>
    </location>
</feature>
<dbReference type="Proteomes" id="UP001283341">
    <property type="component" value="Unassembled WGS sequence"/>
</dbReference>
<sequence>MIMLTSTTLSIIMGLLSTLTSAMPLADPSEVGSACGGDKGDCPSLTCIPLSANCTTWTTSYQKGCPGTCQSLDVSAQRIYTLCGGWALYDDCDERIESCLADPRHNDKCGPSCDGPGICIPNNDYCGWDKPGKECREGTTCFTDSNMACREERAADGTIERICGGVCLPLRYGSDYYNKTRLEEVRRTDQDGYQHD</sequence>
<accession>A0AAE0IAV0</accession>
<keyword evidence="3" id="KW-1185">Reference proteome</keyword>
<protein>
    <submittedName>
        <fullName evidence="2">Uncharacterized protein</fullName>
    </submittedName>
</protein>
<feature type="signal peptide" evidence="1">
    <location>
        <begin position="1"/>
        <end position="22"/>
    </location>
</feature>
<gene>
    <name evidence="2" type="ORF">B0H66DRAFT_552459</name>
</gene>
<evidence type="ECO:0000256" key="1">
    <source>
        <dbReference type="SAM" id="SignalP"/>
    </source>
</evidence>
<reference evidence="2" key="2">
    <citation type="submission" date="2023-06" db="EMBL/GenBank/DDBJ databases">
        <authorList>
            <consortium name="Lawrence Berkeley National Laboratory"/>
            <person name="Haridas S."/>
            <person name="Hensen N."/>
            <person name="Bonometti L."/>
            <person name="Westerberg I."/>
            <person name="Brannstrom I.O."/>
            <person name="Guillou S."/>
            <person name="Cros-Aarteil S."/>
            <person name="Calhoun S."/>
            <person name="Kuo A."/>
            <person name="Mondo S."/>
            <person name="Pangilinan J."/>
            <person name="Riley R."/>
            <person name="Labutti K."/>
            <person name="Andreopoulos B."/>
            <person name="Lipzen A."/>
            <person name="Chen C."/>
            <person name="Yanf M."/>
            <person name="Daum C."/>
            <person name="Ng V."/>
            <person name="Clum A."/>
            <person name="Steindorff A."/>
            <person name="Ohm R."/>
            <person name="Martin F."/>
            <person name="Silar P."/>
            <person name="Natvig D."/>
            <person name="Lalanne C."/>
            <person name="Gautier V."/>
            <person name="Ament-Velasquez S.L."/>
            <person name="Kruys A."/>
            <person name="Hutchinson M.I."/>
            <person name="Powell A.J."/>
            <person name="Barry K."/>
            <person name="Miller A.N."/>
            <person name="Grigoriev I.V."/>
            <person name="Debuchy R."/>
            <person name="Gladieux P."/>
            <person name="Thoren M.H."/>
            <person name="Johannesson H."/>
        </authorList>
    </citation>
    <scope>NUCLEOTIDE SEQUENCE</scope>
    <source>
        <strain evidence="2">CBS 118394</strain>
    </source>
</reference>
<name>A0AAE0IAV0_9PEZI</name>
<keyword evidence="1" id="KW-0732">Signal</keyword>
<dbReference type="AlphaFoldDB" id="A0AAE0IAV0"/>
<evidence type="ECO:0000313" key="2">
    <source>
        <dbReference type="EMBL" id="KAK3321685.1"/>
    </source>
</evidence>
<evidence type="ECO:0000313" key="3">
    <source>
        <dbReference type="Proteomes" id="UP001283341"/>
    </source>
</evidence>
<organism evidence="2 3">
    <name type="scientific">Apodospora peruviana</name>
    <dbReference type="NCBI Taxonomy" id="516989"/>
    <lineage>
        <taxon>Eukaryota</taxon>
        <taxon>Fungi</taxon>
        <taxon>Dikarya</taxon>
        <taxon>Ascomycota</taxon>
        <taxon>Pezizomycotina</taxon>
        <taxon>Sordariomycetes</taxon>
        <taxon>Sordariomycetidae</taxon>
        <taxon>Sordariales</taxon>
        <taxon>Lasiosphaeriaceae</taxon>
        <taxon>Apodospora</taxon>
    </lineage>
</organism>
<reference evidence="2" key="1">
    <citation type="journal article" date="2023" name="Mol. Phylogenet. Evol.">
        <title>Genome-scale phylogeny and comparative genomics of the fungal order Sordariales.</title>
        <authorList>
            <person name="Hensen N."/>
            <person name="Bonometti L."/>
            <person name="Westerberg I."/>
            <person name="Brannstrom I.O."/>
            <person name="Guillou S."/>
            <person name="Cros-Aarteil S."/>
            <person name="Calhoun S."/>
            <person name="Haridas S."/>
            <person name="Kuo A."/>
            <person name="Mondo S."/>
            <person name="Pangilinan J."/>
            <person name="Riley R."/>
            <person name="LaButti K."/>
            <person name="Andreopoulos B."/>
            <person name="Lipzen A."/>
            <person name="Chen C."/>
            <person name="Yan M."/>
            <person name="Daum C."/>
            <person name="Ng V."/>
            <person name="Clum A."/>
            <person name="Steindorff A."/>
            <person name="Ohm R.A."/>
            <person name="Martin F."/>
            <person name="Silar P."/>
            <person name="Natvig D.O."/>
            <person name="Lalanne C."/>
            <person name="Gautier V."/>
            <person name="Ament-Velasquez S.L."/>
            <person name="Kruys A."/>
            <person name="Hutchinson M.I."/>
            <person name="Powell A.J."/>
            <person name="Barry K."/>
            <person name="Miller A.N."/>
            <person name="Grigoriev I.V."/>
            <person name="Debuchy R."/>
            <person name="Gladieux P."/>
            <person name="Hiltunen Thoren M."/>
            <person name="Johannesson H."/>
        </authorList>
    </citation>
    <scope>NUCLEOTIDE SEQUENCE</scope>
    <source>
        <strain evidence="2">CBS 118394</strain>
    </source>
</reference>